<proteinExistence type="predicted"/>
<keyword evidence="3" id="KW-1185">Reference proteome</keyword>
<protein>
    <submittedName>
        <fullName evidence="2">ATP-dependent RNA helicase</fullName>
    </submittedName>
</protein>
<feature type="compositionally biased region" description="Basic and acidic residues" evidence="1">
    <location>
        <begin position="31"/>
        <end position="43"/>
    </location>
</feature>
<name>A0A418WST8_9SPHN</name>
<evidence type="ECO:0000256" key="1">
    <source>
        <dbReference type="SAM" id="MobiDB-lite"/>
    </source>
</evidence>
<feature type="region of interest" description="Disordered" evidence="1">
    <location>
        <begin position="1"/>
        <end position="103"/>
    </location>
</feature>
<dbReference type="Pfam" id="PF11776">
    <property type="entry name" value="RcnB"/>
    <property type="match status" value="1"/>
</dbReference>
<organism evidence="2 3">
    <name type="scientific">Sphingomonas cavernae</name>
    <dbReference type="NCBI Taxonomy" id="2320861"/>
    <lineage>
        <taxon>Bacteria</taxon>
        <taxon>Pseudomonadati</taxon>
        <taxon>Pseudomonadota</taxon>
        <taxon>Alphaproteobacteria</taxon>
        <taxon>Sphingomonadales</taxon>
        <taxon>Sphingomonadaceae</taxon>
        <taxon>Sphingomonas</taxon>
    </lineage>
</organism>
<keyword evidence="2" id="KW-0347">Helicase</keyword>
<dbReference type="InterPro" id="IPR024572">
    <property type="entry name" value="RcnB"/>
</dbReference>
<accession>A0A418WST8</accession>
<reference evidence="2 3" key="1">
    <citation type="submission" date="2018-09" db="EMBL/GenBank/DDBJ databases">
        <authorList>
            <person name="Zhu H."/>
        </authorList>
    </citation>
    <scope>NUCLEOTIDE SEQUENCE [LARGE SCALE GENOMIC DNA]</scope>
    <source>
        <strain evidence="2 3">K2R01-6</strain>
    </source>
</reference>
<keyword evidence="2" id="KW-0547">Nucleotide-binding</keyword>
<dbReference type="GO" id="GO:0004386">
    <property type="term" value="F:helicase activity"/>
    <property type="evidence" value="ECO:0007669"/>
    <property type="project" value="UniProtKB-KW"/>
</dbReference>
<comment type="caution">
    <text evidence="2">The sequence shown here is derived from an EMBL/GenBank/DDBJ whole genome shotgun (WGS) entry which is preliminary data.</text>
</comment>
<dbReference type="AlphaFoldDB" id="A0A418WST8"/>
<keyword evidence="2" id="KW-0378">Hydrolase</keyword>
<dbReference type="Proteomes" id="UP000286100">
    <property type="component" value="Unassembled WGS sequence"/>
</dbReference>
<evidence type="ECO:0000313" key="3">
    <source>
        <dbReference type="Proteomes" id="UP000286100"/>
    </source>
</evidence>
<keyword evidence="2" id="KW-0067">ATP-binding</keyword>
<feature type="compositionally biased region" description="Polar residues" evidence="1">
    <location>
        <begin position="15"/>
        <end position="29"/>
    </location>
</feature>
<evidence type="ECO:0000313" key="2">
    <source>
        <dbReference type="EMBL" id="RJF94236.1"/>
    </source>
</evidence>
<dbReference type="Gene3D" id="3.10.450.160">
    <property type="entry name" value="inner membrane protein cigr"/>
    <property type="match status" value="1"/>
</dbReference>
<dbReference type="OrthoDB" id="7205329at2"/>
<dbReference type="EMBL" id="QYUM01000002">
    <property type="protein sequence ID" value="RJF94236.1"/>
    <property type="molecule type" value="Genomic_DNA"/>
</dbReference>
<sequence>MRESRQIAPQDRAQNRQGWRNAPQGSAQDQEAPRDARAQRGENGRGWQGRAPVARPVPVQATPQQRDRTNRNDGRWNNGNRDRNSDSDRRWNDNDRRADRDENRRWDQNRDRRWDGNGDRRWNDDNDRRWDRDGDRRWDRDGNRWNDRDRDGQRWDQRKWRNDRRYDWRRYREYNRQIYRPGRYYVPYGWNYGYRRYSIGITLNSLLWGSRYWINDPWYYRLPPAYGPYRWVRYYDDVLLVDVRTGYVVDIIHDFFW</sequence>
<gene>
    <name evidence="2" type="ORF">D3876_04380</name>
</gene>
<feature type="compositionally biased region" description="Basic and acidic residues" evidence="1">
    <location>
        <begin position="65"/>
        <end position="103"/>
    </location>
</feature>